<dbReference type="AlphaFoldDB" id="A0A319DBP5"/>
<evidence type="ECO:0000313" key="2">
    <source>
        <dbReference type="Proteomes" id="UP000247810"/>
    </source>
</evidence>
<dbReference type="Proteomes" id="UP000247810">
    <property type="component" value="Unassembled WGS sequence"/>
</dbReference>
<gene>
    <name evidence="1" type="ORF">BO71DRAFT_401164</name>
</gene>
<evidence type="ECO:0000313" key="1">
    <source>
        <dbReference type="EMBL" id="PYH91727.1"/>
    </source>
</evidence>
<accession>A0A319DBP5</accession>
<name>A0A319DBP5_9EURO</name>
<proteinExistence type="predicted"/>
<sequence>MGWSIQHITLLYAVGVASWSRRQLEQTASSSKLDGGGLQAVQLSSARAGEPSGPRIIMAEIRTTPYSVLLLLDPEAGA</sequence>
<protein>
    <submittedName>
        <fullName evidence="1">Uncharacterized protein</fullName>
    </submittedName>
</protein>
<organism evidence="1 2">
    <name type="scientific">Aspergillus ellipticus CBS 707.79</name>
    <dbReference type="NCBI Taxonomy" id="1448320"/>
    <lineage>
        <taxon>Eukaryota</taxon>
        <taxon>Fungi</taxon>
        <taxon>Dikarya</taxon>
        <taxon>Ascomycota</taxon>
        <taxon>Pezizomycotina</taxon>
        <taxon>Eurotiomycetes</taxon>
        <taxon>Eurotiomycetidae</taxon>
        <taxon>Eurotiales</taxon>
        <taxon>Aspergillaceae</taxon>
        <taxon>Aspergillus</taxon>
        <taxon>Aspergillus subgen. Circumdati</taxon>
    </lineage>
</organism>
<dbReference type="VEuPathDB" id="FungiDB:BO71DRAFT_401164"/>
<reference evidence="1 2" key="1">
    <citation type="submission" date="2018-02" db="EMBL/GenBank/DDBJ databases">
        <title>The genomes of Aspergillus section Nigri reveals drivers in fungal speciation.</title>
        <authorList>
            <consortium name="DOE Joint Genome Institute"/>
            <person name="Vesth T.C."/>
            <person name="Nybo J."/>
            <person name="Theobald S."/>
            <person name="Brandl J."/>
            <person name="Frisvad J.C."/>
            <person name="Nielsen K.F."/>
            <person name="Lyhne E.K."/>
            <person name="Kogle M.E."/>
            <person name="Kuo A."/>
            <person name="Riley R."/>
            <person name="Clum A."/>
            <person name="Nolan M."/>
            <person name="Lipzen A."/>
            <person name="Salamov A."/>
            <person name="Henrissat B."/>
            <person name="Wiebenga A."/>
            <person name="De vries R.P."/>
            <person name="Grigoriev I.V."/>
            <person name="Mortensen U.H."/>
            <person name="Andersen M.R."/>
            <person name="Baker S.E."/>
        </authorList>
    </citation>
    <scope>NUCLEOTIDE SEQUENCE [LARGE SCALE GENOMIC DNA]</scope>
    <source>
        <strain evidence="1 2">CBS 707.79</strain>
    </source>
</reference>
<keyword evidence="2" id="KW-1185">Reference proteome</keyword>
<dbReference type="EMBL" id="KZ825936">
    <property type="protein sequence ID" value="PYH91727.1"/>
    <property type="molecule type" value="Genomic_DNA"/>
</dbReference>